<organism evidence="3 4">
    <name type="scientific">Phyllosticta citribraziliensis</name>
    <dbReference type="NCBI Taxonomy" id="989973"/>
    <lineage>
        <taxon>Eukaryota</taxon>
        <taxon>Fungi</taxon>
        <taxon>Dikarya</taxon>
        <taxon>Ascomycota</taxon>
        <taxon>Pezizomycotina</taxon>
        <taxon>Dothideomycetes</taxon>
        <taxon>Dothideomycetes incertae sedis</taxon>
        <taxon>Botryosphaeriales</taxon>
        <taxon>Phyllostictaceae</taxon>
        <taxon>Phyllosticta</taxon>
    </lineage>
</organism>
<keyword evidence="2" id="KW-0812">Transmembrane</keyword>
<feature type="compositionally biased region" description="Basic and acidic residues" evidence="1">
    <location>
        <begin position="134"/>
        <end position="152"/>
    </location>
</feature>
<name>A0ABR1LM61_9PEZI</name>
<keyword evidence="2" id="KW-0472">Membrane</keyword>
<dbReference type="Proteomes" id="UP001360953">
    <property type="component" value="Unassembled WGS sequence"/>
</dbReference>
<sequence length="184" mass="20950">MGHSTGTPGGFNSRKARASLSLFPLLSRFLCTRGSFEGRARVGGQAGVGWLLCYTGTVGLVIRWIWTLTWYSQIIPVTPSLLFLASLTPLSISFAWSACPVVTIYISERFHWRARHCHFESILLKQRSKHPMREHREEREKTRQEKRSERNARKTRTTCRGPFLLGKYSPCPLAPTASTLQTRK</sequence>
<comment type="caution">
    <text evidence="3">The sequence shown here is derived from an EMBL/GenBank/DDBJ whole genome shotgun (WGS) entry which is preliminary data.</text>
</comment>
<dbReference type="EMBL" id="JBBPEH010000007">
    <property type="protein sequence ID" value="KAK7536293.1"/>
    <property type="molecule type" value="Genomic_DNA"/>
</dbReference>
<gene>
    <name evidence="3" type="ORF">J3D65DRAFT_412081</name>
</gene>
<reference evidence="3 4" key="1">
    <citation type="submission" date="2024-04" db="EMBL/GenBank/DDBJ databases">
        <title>Phyllosticta paracitricarpa is synonymous to the EU quarantine fungus P. citricarpa based on phylogenomic analyses.</title>
        <authorList>
            <consortium name="Lawrence Berkeley National Laboratory"/>
            <person name="Van ingen-buijs V.A."/>
            <person name="Van westerhoven A.C."/>
            <person name="Haridas S."/>
            <person name="Skiadas P."/>
            <person name="Martin F."/>
            <person name="Groenewald J.Z."/>
            <person name="Crous P.W."/>
            <person name="Seidl M.F."/>
        </authorList>
    </citation>
    <scope>NUCLEOTIDE SEQUENCE [LARGE SCALE GENOMIC DNA]</scope>
    <source>
        <strain evidence="3 4">CPC 17464</strain>
    </source>
</reference>
<dbReference type="RefSeq" id="XP_066654709.1">
    <property type="nucleotide sequence ID" value="XM_066796018.1"/>
</dbReference>
<keyword evidence="4" id="KW-1185">Reference proteome</keyword>
<feature type="transmembrane region" description="Helical" evidence="2">
    <location>
        <begin position="81"/>
        <end position="106"/>
    </location>
</feature>
<evidence type="ECO:0000313" key="4">
    <source>
        <dbReference type="Proteomes" id="UP001360953"/>
    </source>
</evidence>
<accession>A0ABR1LM61</accession>
<evidence type="ECO:0000256" key="2">
    <source>
        <dbReference type="SAM" id="Phobius"/>
    </source>
</evidence>
<keyword evidence="2" id="KW-1133">Transmembrane helix</keyword>
<protein>
    <submittedName>
        <fullName evidence="3">Uncharacterized protein</fullName>
    </submittedName>
</protein>
<proteinExistence type="predicted"/>
<evidence type="ECO:0000256" key="1">
    <source>
        <dbReference type="SAM" id="MobiDB-lite"/>
    </source>
</evidence>
<feature type="region of interest" description="Disordered" evidence="1">
    <location>
        <begin position="130"/>
        <end position="184"/>
    </location>
</feature>
<feature type="transmembrane region" description="Helical" evidence="2">
    <location>
        <begin position="48"/>
        <end position="66"/>
    </location>
</feature>
<dbReference type="GeneID" id="92028924"/>
<evidence type="ECO:0000313" key="3">
    <source>
        <dbReference type="EMBL" id="KAK7536293.1"/>
    </source>
</evidence>